<reference evidence="6 7" key="1">
    <citation type="journal article" date="2024" name="Front Chem Biol">
        <title>Unveiling the potential of Daldinia eschscholtzii MFLUCC 19-0629 through bioactivity and bioinformatics studies for enhanced sustainable agriculture production.</title>
        <authorList>
            <person name="Brooks S."/>
            <person name="Weaver J.A."/>
            <person name="Klomchit A."/>
            <person name="Alharthi S.A."/>
            <person name="Onlamun T."/>
            <person name="Nurani R."/>
            <person name="Vong T.K."/>
            <person name="Alberti F."/>
            <person name="Greco C."/>
        </authorList>
    </citation>
    <scope>NUCLEOTIDE SEQUENCE [LARGE SCALE GENOMIC DNA]</scope>
    <source>
        <strain evidence="6">MFLUCC 19-0629</strain>
    </source>
</reference>
<keyword evidence="3" id="KW-0378">Hydrolase</keyword>
<proteinExistence type="predicted"/>
<sequence>MAGSFLHSRSGTSKVHPNHQGGAQAGLHFQDAMRKRASREDEDANEALLKTRDADEKLYGENGFPGDHFSRNVHIIDDTQLLKAAHSLPKGAHLHLHFNSTLLPGFLLGIAKEMPNMYISSPTHKLRSKSDFDNCEIVFTLQNTKAILDDPNVDSASQEAELSSKDLGGPNLFHDDYELRQLMRYRYFRSMWDEERKARKVAALQNEEKATLAQSNLWEMDMECDDWLVSKLVFHKEQIDEIFSSEDKSSESTRKSKTKEEEQERQKQIEDERWPENIELNFQTSPYKSTRERAARAWEKFNGRTRMMKGLFNYEKAFRAYTRKCLEEFVNENVQYAEIRPNFMKSNQVLRDDGSEGFNNFGLMEIIIEEYENFMKDIGDMDEDGKIKENRKLDSQGNPVYVDGTGIPQGNDHIPSFGGMKVIYCTPRSFPKPMVKEALDECIRMKKKWPQYIAGFDLVGEEAYDKKYPLRYFTEEFKQFQEDCAKEELDIPFLFHCGETPDDIEGNLECALDLNARRIGHGYALPQKPAIMEQMKANQVCVEACPISNMILGLVEHMHEHRIYKLLEHEVHCSLNSDNGTLFSSTLSHDFYETMIGNRDIDLFGWRQLARWSIDHACMDQVERERVLVEWERRWKEEFIPEIRGKESTNRLTRLDRLSQIDEGRKRREAKL</sequence>
<comment type="caution">
    <text evidence="6">The sequence shown here is derived from an EMBL/GenBank/DDBJ whole genome shotgun (WGS) entry which is preliminary data.</text>
</comment>
<evidence type="ECO:0000256" key="4">
    <source>
        <dbReference type="SAM" id="MobiDB-lite"/>
    </source>
</evidence>
<dbReference type="PANTHER" id="PTHR11409:SF37">
    <property type="entry name" value="ADENOSINE DEAMINASE DOMAIN-CONTAINING PROTEIN"/>
    <property type="match status" value="1"/>
</dbReference>
<dbReference type="PANTHER" id="PTHR11409">
    <property type="entry name" value="ADENOSINE DEAMINASE"/>
    <property type="match status" value="1"/>
</dbReference>
<dbReference type="AlphaFoldDB" id="A0AAX6MWE5"/>
<dbReference type="InterPro" id="IPR001365">
    <property type="entry name" value="A_deaminase_dom"/>
</dbReference>
<dbReference type="Proteomes" id="UP001369815">
    <property type="component" value="Unassembled WGS sequence"/>
</dbReference>
<evidence type="ECO:0000256" key="1">
    <source>
        <dbReference type="ARBA" id="ARBA00001947"/>
    </source>
</evidence>
<comment type="cofactor">
    <cofactor evidence="1">
        <name>Zn(2+)</name>
        <dbReference type="ChEBI" id="CHEBI:29105"/>
    </cofactor>
</comment>
<evidence type="ECO:0000256" key="3">
    <source>
        <dbReference type="ARBA" id="ARBA00022801"/>
    </source>
</evidence>
<dbReference type="InterPro" id="IPR032466">
    <property type="entry name" value="Metal_Hydrolase"/>
</dbReference>
<dbReference type="Gene3D" id="3.20.20.140">
    <property type="entry name" value="Metal-dependent hydrolases"/>
    <property type="match status" value="1"/>
</dbReference>
<feature type="region of interest" description="Disordered" evidence="4">
    <location>
        <begin position="245"/>
        <end position="275"/>
    </location>
</feature>
<gene>
    <name evidence="6" type="ORF">Daesc_002217</name>
</gene>
<dbReference type="GO" id="GO:0046872">
    <property type="term" value="F:metal ion binding"/>
    <property type="evidence" value="ECO:0007669"/>
    <property type="project" value="UniProtKB-KW"/>
</dbReference>
<evidence type="ECO:0000313" key="7">
    <source>
        <dbReference type="Proteomes" id="UP001369815"/>
    </source>
</evidence>
<keyword evidence="7" id="KW-1185">Reference proteome</keyword>
<protein>
    <recommendedName>
        <fullName evidence="5">Adenosine deaminase domain-containing protein</fullName>
    </recommendedName>
</protein>
<evidence type="ECO:0000259" key="5">
    <source>
        <dbReference type="Pfam" id="PF00962"/>
    </source>
</evidence>
<dbReference type="Pfam" id="PF00962">
    <property type="entry name" value="A_deaminase"/>
    <property type="match status" value="1"/>
</dbReference>
<dbReference type="GO" id="GO:0006154">
    <property type="term" value="P:adenosine catabolic process"/>
    <property type="evidence" value="ECO:0007669"/>
    <property type="project" value="TreeGrafter"/>
</dbReference>
<name>A0AAX6MWE5_9PEZI</name>
<keyword evidence="2" id="KW-0479">Metal-binding</keyword>
<evidence type="ECO:0000256" key="2">
    <source>
        <dbReference type="ARBA" id="ARBA00022723"/>
    </source>
</evidence>
<dbReference type="EMBL" id="JBANMG010000002">
    <property type="protein sequence ID" value="KAK6956935.1"/>
    <property type="molecule type" value="Genomic_DNA"/>
</dbReference>
<feature type="region of interest" description="Disordered" evidence="4">
    <location>
        <begin position="1"/>
        <end position="23"/>
    </location>
</feature>
<dbReference type="SUPFAM" id="SSF51556">
    <property type="entry name" value="Metallo-dependent hydrolases"/>
    <property type="match status" value="1"/>
</dbReference>
<dbReference type="GO" id="GO:0046103">
    <property type="term" value="P:inosine biosynthetic process"/>
    <property type="evidence" value="ECO:0007669"/>
    <property type="project" value="TreeGrafter"/>
</dbReference>
<dbReference type="GO" id="GO:0004000">
    <property type="term" value="F:adenosine deaminase activity"/>
    <property type="evidence" value="ECO:0007669"/>
    <property type="project" value="TreeGrafter"/>
</dbReference>
<feature type="domain" description="Adenosine deaminase" evidence="5">
    <location>
        <begin position="419"/>
        <end position="628"/>
    </location>
</feature>
<organism evidence="6 7">
    <name type="scientific">Daldinia eschscholtzii</name>
    <dbReference type="NCBI Taxonomy" id="292717"/>
    <lineage>
        <taxon>Eukaryota</taxon>
        <taxon>Fungi</taxon>
        <taxon>Dikarya</taxon>
        <taxon>Ascomycota</taxon>
        <taxon>Pezizomycotina</taxon>
        <taxon>Sordariomycetes</taxon>
        <taxon>Xylariomycetidae</taxon>
        <taxon>Xylariales</taxon>
        <taxon>Hypoxylaceae</taxon>
        <taxon>Daldinia</taxon>
    </lineage>
</organism>
<evidence type="ECO:0000313" key="6">
    <source>
        <dbReference type="EMBL" id="KAK6956935.1"/>
    </source>
</evidence>
<accession>A0AAX6MWE5</accession>
<dbReference type="InterPro" id="IPR006330">
    <property type="entry name" value="Ado/ade_deaminase"/>
</dbReference>